<gene>
    <name evidence="1" type="ORF">ENI32_02105</name>
    <name evidence="2" type="ORF">SBU_000411</name>
</gene>
<dbReference type="EMBL" id="DRIE01000033">
    <property type="protein sequence ID" value="HEC56668.1"/>
    <property type="molecule type" value="Genomic_DNA"/>
</dbReference>
<dbReference type="STRING" id="1839936.SBU_000411"/>
<evidence type="ECO:0000313" key="3">
    <source>
        <dbReference type="Proteomes" id="UP000185779"/>
    </source>
</evidence>
<keyword evidence="3" id="KW-1185">Reference proteome</keyword>
<comment type="caution">
    <text evidence="2">The sequence shown here is derived from an EMBL/GenBank/DDBJ whole genome shotgun (WGS) entry which is preliminary data.</text>
</comment>
<proteinExistence type="predicted"/>
<accession>A0A1F2P5K3</accession>
<evidence type="ECO:0000313" key="1">
    <source>
        <dbReference type="EMBL" id="HEC56668.1"/>
    </source>
</evidence>
<reference evidence="1" key="2">
    <citation type="journal article" date="2020" name="mSystems">
        <title>Genome- and Community-Level Interaction Insights into Carbon Utilization and Element Cycling Functions of Hydrothermarchaeota in Hydrothermal Sediment.</title>
        <authorList>
            <person name="Zhou Z."/>
            <person name="Liu Y."/>
            <person name="Xu W."/>
            <person name="Pan J."/>
            <person name="Luo Z.H."/>
            <person name="Li M."/>
        </authorList>
    </citation>
    <scope>NUCLEOTIDE SEQUENCE [LARGE SCALE GENOMIC DNA]</scope>
    <source>
        <strain evidence="1">HyVt-386</strain>
    </source>
</reference>
<dbReference type="EMBL" id="LYOR01000002">
    <property type="protein sequence ID" value="OFV66444.1"/>
    <property type="molecule type" value="Genomic_DNA"/>
</dbReference>
<organism evidence="2 3">
    <name type="scientific">Candidatus Syntropharchaeum butanivorans</name>
    <dbReference type="NCBI Taxonomy" id="1839936"/>
    <lineage>
        <taxon>Archaea</taxon>
        <taxon>Methanobacteriati</taxon>
        <taxon>Methanobacteriota</taxon>
        <taxon>Stenosarchaea group</taxon>
        <taxon>Methanomicrobia</taxon>
        <taxon>Methanosarcinales</taxon>
        <taxon>ANME-2 cluster</taxon>
        <taxon>Candidatus Syntropharchaeum</taxon>
    </lineage>
</organism>
<name>A0A1F2P5K3_9EURY</name>
<reference evidence="2 3" key="1">
    <citation type="submission" date="2016-05" db="EMBL/GenBank/DDBJ databases">
        <title>Microbial consortia oxidize butane by reversing methanogenesis.</title>
        <authorList>
            <person name="Laso-Perez R."/>
            <person name="Richter M."/>
            <person name="Wegener G."/>
            <person name="Musat F."/>
        </authorList>
    </citation>
    <scope>NUCLEOTIDE SEQUENCE [LARGE SCALE GENOMIC DNA]</scope>
    <source>
        <strain evidence="2">BOX1</strain>
    </source>
</reference>
<dbReference type="AlphaFoldDB" id="A0A1F2P5K3"/>
<evidence type="ECO:0000313" key="2">
    <source>
        <dbReference type="EMBL" id="OFV66444.1"/>
    </source>
</evidence>
<sequence>MKDIPPKVLETFERMKESEEGCIELKKIRGRYYVYRATSEWDKEDKKVKKITVLAPLCNPTHIIQILN</sequence>
<dbReference type="Proteomes" id="UP000185779">
    <property type="component" value="Unassembled WGS sequence"/>
</dbReference>
<protein>
    <submittedName>
        <fullName evidence="2">Uncharacterized protein</fullName>
    </submittedName>
</protein>
<dbReference type="Proteomes" id="UP000885936">
    <property type="component" value="Unassembled WGS sequence"/>
</dbReference>